<organism evidence="5">
    <name type="scientific">marine sediment metagenome</name>
    <dbReference type="NCBI Taxonomy" id="412755"/>
    <lineage>
        <taxon>unclassified sequences</taxon>
        <taxon>metagenomes</taxon>
        <taxon>ecological metagenomes</taxon>
    </lineage>
</organism>
<protein>
    <recommendedName>
        <fullName evidence="6">SMC-Scp complex subunit ScpB</fullName>
    </recommendedName>
</protein>
<keyword evidence="3" id="KW-0159">Chromosome partition</keyword>
<evidence type="ECO:0000313" key="5">
    <source>
        <dbReference type="EMBL" id="GAH93283.1"/>
    </source>
</evidence>
<sequence>MGVKEDSSIVEAALYAADRPLTLGELREILGTSSETYARKLMEELIADYGKRGGPLMLTETSKGTFSLRLREEYMPKLEGVMSKAKLSRGALKTLAMIAYKQPVYQARLADVRGSRVYDHVKQLTALGFIESRHFERTRVLRTSRRFAGYFGFEDDMDKIRERIEELMR</sequence>
<proteinExistence type="predicted"/>
<dbReference type="GO" id="GO:0051301">
    <property type="term" value="P:cell division"/>
    <property type="evidence" value="ECO:0007669"/>
    <property type="project" value="UniProtKB-KW"/>
</dbReference>
<comment type="caution">
    <text evidence="5">The sequence shown here is derived from an EMBL/GenBank/DDBJ whole genome shotgun (WGS) entry which is preliminary data.</text>
</comment>
<keyword evidence="2" id="KW-0132">Cell division</keyword>
<reference evidence="5" key="1">
    <citation type="journal article" date="2014" name="Front. Microbiol.">
        <title>High frequency of phylogenetically diverse reductive dehalogenase-homologous genes in deep subseafloor sedimentary metagenomes.</title>
        <authorList>
            <person name="Kawai M."/>
            <person name="Futagami T."/>
            <person name="Toyoda A."/>
            <person name="Takaki Y."/>
            <person name="Nishi S."/>
            <person name="Hori S."/>
            <person name="Arai W."/>
            <person name="Tsubouchi T."/>
            <person name="Morono Y."/>
            <person name="Uchiyama I."/>
            <person name="Ito T."/>
            <person name="Fujiyama A."/>
            <person name="Inagaki F."/>
            <person name="Takami H."/>
        </authorList>
    </citation>
    <scope>NUCLEOTIDE SEQUENCE</scope>
    <source>
        <strain evidence="5">Expedition CK06-06</strain>
    </source>
</reference>
<evidence type="ECO:0000256" key="2">
    <source>
        <dbReference type="ARBA" id="ARBA00022618"/>
    </source>
</evidence>
<dbReference type="PIRSF" id="PIRSF019345">
    <property type="entry name" value="ScpB"/>
    <property type="match status" value="1"/>
</dbReference>
<evidence type="ECO:0008006" key="6">
    <source>
        <dbReference type="Google" id="ProtNLM"/>
    </source>
</evidence>
<name>X1LGJ6_9ZZZZ</name>
<accession>X1LGJ6</accession>
<dbReference type="PANTHER" id="PTHR34298:SF2">
    <property type="entry name" value="SEGREGATION AND CONDENSATION PROTEIN B"/>
    <property type="match status" value="1"/>
</dbReference>
<dbReference type="InterPro" id="IPR036388">
    <property type="entry name" value="WH-like_DNA-bd_sf"/>
</dbReference>
<keyword evidence="4" id="KW-0131">Cell cycle</keyword>
<evidence type="ECO:0000256" key="4">
    <source>
        <dbReference type="ARBA" id="ARBA00023306"/>
    </source>
</evidence>
<evidence type="ECO:0000256" key="1">
    <source>
        <dbReference type="ARBA" id="ARBA00022490"/>
    </source>
</evidence>
<dbReference type="GO" id="GO:0051304">
    <property type="term" value="P:chromosome separation"/>
    <property type="evidence" value="ECO:0007669"/>
    <property type="project" value="InterPro"/>
</dbReference>
<dbReference type="SUPFAM" id="SSF46785">
    <property type="entry name" value="Winged helix' DNA-binding domain"/>
    <property type="match status" value="2"/>
</dbReference>
<dbReference type="EMBL" id="BARV01002543">
    <property type="protein sequence ID" value="GAH93283.1"/>
    <property type="molecule type" value="Genomic_DNA"/>
</dbReference>
<evidence type="ECO:0000256" key="3">
    <source>
        <dbReference type="ARBA" id="ARBA00022829"/>
    </source>
</evidence>
<dbReference type="AlphaFoldDB" id="X1LGJ6"/>
<dbReference type="Pfam" id="PF04079">
    <property type="entry name" value="SMC_ScpB"/>
    <property type="match status" value="1"/>
</dbReference>
<dbReference type="InterPro" id="IPR005234">
    <property type="entry name" value="ScpB_csome_segregation"/>
</dbReference>
<dbReference type="InterPro" id="IPR036390">
    <property type="entry name" value="WH_DNA-bd_sf"/>
</dbReference>
<gene>
    <name evidence="5" type="ORF">S06H3_06519</name>
</gene>
<keyword evidence="1" id="KW-0963">Cytoplasm</keyword>
<dbReference type="Gene3D" id="1.10.10.10">
    <property type="entry name" value="Winged helix-like DNA-binding domain superfamily/Winged helix DNA-binding domain"/>
    <property type="match status" value="2"/>
</dbReference>
<dbReference type="PANTHER" id="PTHR34298">
    <property type="entry name" value="SEGREGATION AND CONDENSATION PROTEIN B"/>
    <property type="match status" value="1"/>
</dbReference>